<accession>A0A2W2AV34</accession>
<dbReference type="EMBL" id="QKTW01000022">
    <property type="protein sequence ID" value="PZF71814.1"/>
    <property type="molecule type" value="Genomic_DNA"/>
</dbReference>
<gene>
    <name evidence="2" type="ORF">DN068_17265</name>
</gene>
<sequence>MKPVRAYQETYGKKYGIVMLVANLFFLLLLIANMVVRYEEDAHFPVVPAVVLAIFLLQVYFRNKQPNAIIGVVGLIYAGMAFFNDNTKNLLESVAVVSPKVEMLLIMIMSGILIGGYFTHADT</sequence>
<protein>
    <submittedName>
        <fullName evidence="2">Uncharacterized protein</fullName>
    </submittedName>
</protein>
<feature type="transmembrane region" description="Helical" evidence="1">
    <location>
        <begin position="103"/>
        <end position="120"/>
    </location>
</feature>
<feature type="transmembrane region" description="Helical" evidence="1">
    <location>
        <begin position="15"/>
        <end position="36"/>
    </location>
</feature>
<keyword evidence="3" id="KW-1185">Reference proteome</keyword>
<evidence type="ECO:0000313" key="2">
    <source>
        <dbReference type="EMBL" id="PZF71814.1"/>
    </source>
</evidence>
<feature type="transmembrane region" description="Helical" evidence="1">
    <location>
        <begin position="42"/>
        <end position="61"/>
    </location>
</feature>
<proteinExistence type="predicted"/>
<organism evidence="2 3">
    <name type="scientific">Taibaiella soli</name>
    <dbReference type="NCBI Taxonomy" id="1649169"/>
    <lineage>
        <taxon>Bacteria</taxon>
        <taxon>Pseudomonadati</taxon>
        <taxon>Bacteroidota</taxon>
        <taxon>Chitinophagia</taxon>
        <taxon>Chitinophagales</taxon>
        <taxon>Chitinophagaceae</taxon>
        <taxon>Taibaiella</taxon>
    </lineage>
</organism>
<dbReference type="Proteomes" id="UP000248745">
    <property type="component" value="Unassembled WGS sequence"/>
</dbReference>
<dbReference type="AlphaFoldDB" id="A0A2W2AV34"/>
<evidence type="ECO:0000256" key="1">
    <source>
        <dbReference type="SAM" id="Phobius"/>
    </source>
</evidence>
<name>A0A2W2AV34_9BACT</name>
<dbReference type="RefSeq" id="WP_111000185.1">
    <property type="nucleotide sequence ID" value="NZ_QKTW01000022.1"/>
</dbReference>
<feature type="transmembrane region" description="Helical" evidence="1">
    <location>
        <begin position="68"/>
        <end position="83"/>
    </location>
</feature>
<keyword evidence="1" id="KW-0472">Membrane</keyword>
<comment type="caution">
    <text evidence="2">The sequence shown here is derived from an EMBL/GenBank/DDBJ whole genome shotgun (WGS) entry which is preliminary data.</text>
</comment>
<evidence type="ECO:0000313" key="3">
    <source>
        <dbReference type="Proteomes" id="UP000248745"/>
    </source>
</evidence>
<reference evidence="2 3" key="1">
    <citation type="submission" date="2018-06" db="EMBL/GenBank/DDBJ databases">
        <title>Mucibacter soli gen. nov., sp. nov., a new member of the family Chitinophagaceae producing mucin.</title>
        <authorList>
            <person name="Kim M.-K."/>
            <person name="Park S."/>
            <person name="Kim T.-S."/>
            <person name="Joung Y."/>
            <person name="Han J.-H."/>
            <person name="Kim S.B."/>
        </authorList>
    </citation>
    <scope>NUCLEOTIDE SEQUENCE [LARGE SCALE GENOMIC DNA]</scope>
    <source>
        <strain evidence="2 3">R1-15</strain>
    </source>
</reference>
<keyword evidence="1" id="KW-0812">Transmembrane</keyword>
<keyword evidence="1" id="KW-1133">Transmembrane helix</keyword>